<accession>A0A926ILA6</accession>
<gene>
    <name evidence="1" type="ORF">H8707_14200</name>
</gene>
<sequence>MTNEQAIEYLSESTVEHKIDDSFAEMHNEAISLAIQALEKQKVARDYLEQLRNRNEHLALKIVVESVLEDILIEGDNNAI</sequence>
<dbReference type="RefSeq" id="WP_262430835.1">
    <property type="nucleotide sequence ID" value="NZ_JACRTG010000034.1"/>
</dbReference>
<evidence type="ECO:0000313" key="1">
    <source>
        <dbReference type="EMBL" id="MBC8589366.1"/>
    </source>
</evidence>
<name>A0A926ILA6_9FIRM</name>
<comment type="caution">
    <text evidence="1">The sequence shown here is derived from an EMBL/GenBank/DDBJ whole genome shotgun (WGS) entry which is preliminary data.</text>
</comment>
<dbReference type="Proteomes" id="UP000601171">
    <property type="component" value="Unassembled WGS sequence"/>
</dbReference>
<keyword evidence="2" id="KW-1185">Reference proteome</keyword>
<dbReference type="AlphaFoldDB" id="A0A926ILA6"/>
<organism evidence="1 2">
    <name type="scientific">Paratissierella segnis</name>
    <dbReference type="NCBI Taxonomy" id="2763679"/>
    <lineage>
        <taxon>Bacteria</taxon>
        <taxon>Bacillati</taxon>
        <taxon>Bacillota</taxon>
        <taxon>Tissierellia</taxon>
        <taxon>Tissierellales</taxon>
        <taxon>Tissierellaceae</taxon>
        <taxon>Paratissierella</taxon>
    </lineage>
</organism>
<evidence type="ECO:0000313" key="2">
    <source>
        <dbReference type="Proteomes" id="UP000601171"/>
    </source>
</evidence>
<reference evidence="1" key="1">
    <citation type="submission" date="2020-08" db="EMBL/GenBank/DDBJ databases">
        <title>Genome public.</title>
        <authorList>
            <person name="Liu C."/>
            <person name="Sun Q."/>
        </authorList>
    </citation>
    <scope>NUCLEOTIDE SEQUENCE</scope>
    <source>
        <strain evidence="1">BX21</strain>
    </source>
</reference>
<dbReference type="EMBL" id="JACRTG010000034">
    <property type="protein sequence ID" value="MBC8589366.1"/>
    <property type="molecule type" value="Genomic_DNA"/>
</dbReference>
<proteinExistence type="predicted"/>
<protein>
    <submittedName>
        <fullName evidence="1">Uncharacterized protein</fullName>
    </submittedName>
</protein>